<reference evidence="1 2" key="1">
    <citation type="submission" date="2020-08" db="EMBL/GenBank/DDBJ databases">
        <title>Amycolatopsis sp. nov. DR6-1 isolated from Dendrobium heterocarpum.</title>
        <authorList>
            <person name="Tedsree N."/>
            <person name="Kuncharoen N."/>
            <person name="Likhitwitayawuid K."/>
            <person name="Tanasupawat S."/>
        </authorList>
    </citation>
    <scope>NUCLEOTIDE SEQUENCE [LARGE SCALE GENOMIC DNA]</scope>
    <source>
        <strain evidence="1 2">DR6-1</strain>
    </source>
</reference>
<comment type="caution">
    <text evidence="1">The sequence shown here is derived from an EMBL/GenBank/DDBJ whole genome shotgun (WGS) entry which is preliminary data.</text>
</comment>
<dbReference type="Gene3D" id="1.25.40.20">
    <property type="entry name" value="Ankyrin repeat-containing domain"/>
    <property type="match status" value="1"/>
</dbReference>
<dbReference type="RefSeq" id="WP_182895774.1">
    <property type="nucleotide sequence ID" value="NZ_JACGZW010000017.1"/>
</dbReference>
<evidence type="ECO:0000313" key="1">
    <source>
        <dbReference type="EMBL" id="MBB1159066.1"/>
    </source>
</evidence>
<keyword evidence="2" id="KW-1185">Reference proteome</keyword>
<dbReference type="AlphaFoldDB" id="A0A7W3W5B3"/>
<dbReference type="EMBL" id="JACGZW010000017">
    <property type="protein sequence ID" value="MBB1159066.1"/>
    <property type="molecule type" value="Genomic_DNA"/>
</dbReference>
<evidence type="ECO:0000313" key="2">
    <source>
        <dbReference type="Proteomes" id="UP000526734"/>
    </source>
</evidence>
<organism evidence="1 2">
    <name type="scientific">Amycolatopsis dendrobii</name>
    <dbReference type="NCBI Taxonomy" id="2760662"/>
    <lineage>
        <taxon>Bacteria</taxon>
        <taxon>Bacillati</taxon>
        <taxon>Actinomycetota</taxon>
        <taxon>Actinomycetes</taxon>
        <taxon>Pseudonocardiales</taxon>
        <taxon>Pseudonocardiaceae</taxon>
        <taxon>Amycolatopsis</taxon>
    </lineage>
</organism>
<accession>A0A7W3W5B3</accession>
<proteinExistence type="predicted"/>
<name>A0A7W3W5B3_9PSEU</name>
<dbReference type="Proteomes" id="UP000526734">
    <property type="component" value="Unassembled WGS sequence"/>
</dbReference>
<dbReference type="InterPro" id="IPR036770">
    <property type="entry name" value="Ankyrin_rpt-contain_sf"/>
</dbReference>
<protein>
    <submittedName>
        <fullName evidence="1">Ankyrin repeat domain-containing protein</fullName>
    </submittedName>
</protein>
<gene>
    <name evidence="1" type="ORF">H4281_38475</name>
</gene>
<dbReference type="SUPFAM" id="SSF48403">
    <property type="entry name" value="Ankyrin repeat"/>
    <property type="match status" value="1"/>
</dbReference>
<sequence>MWSAAHQAVELEDLPRLRDILDAGHDVEDDSGDGWTLLRHAIDAEVDNHIQSGKPLHVDVTAFLLARGADPLRRHQGLSVLAEAQERGHWLAVDVMRGFISRNRQPWTPPKQK</sequence>